<keyword evidence="6 10" id="KW-1133">Transmembrane helix</keyword>
<feature type="transmembrane region" description="Helical" evidence="10">
    <location>
        <begin position="169"/>
        <end position="189"/>
    </location>
</feature>
<dbReference type="GO" id="GO:0034727">
    <property type="term" value="P:piecemeal microautophagy of the nucleus"/>
    <property type="evidence" value="ECO:0007669"/>
    <property type="project" value="TreeGrafter"/>
</dbReference>
<name>A0AAV5UTY4_9BILA</name>
<keyword evidence="9 10" id="KW-0472">Membrane</keyword>
<evidence type="ECO:0000313" key="12">
    <source>
        <dbReference type="EMBL" id="GMT10700.1"/>
    </source>
</evidence>
<evidence type="ECO:0000256" key="3">
    <source>
        <dbReference type="ARBA" id="ARBA00018074"/>
    </source>
</evidence>
<dbReference type="Pfam" id="PF04109">
    <property type="entry name" value="ATG9"/>
    <property type="match status" value="1"/>
</dbReference>
<evidence type="ECO:0000256" key="9">
    <source>
        <dbReference type="ARBA" id="ARBA00023136"/>
    </source>
</evidence>
<keyword evidence="13" id="KW-1185">Reference proteome</keyword>
<evidence type="ECO:0000256" key="4">
    <source>
        <dbReference type="ARBA" id="ARBA00022448"/>
    </source>
</evidence>
<keyword evidence="7 10" id="KW-0072">Autophagy</keyword>
<dbReference type="Proteomes" id="UP001432322">
    <property type="component" value="Unassembled WGS sequence"/>
</dbReference>
<dbReference type="GO" id="GO:0005776">
    <property type="term" value="C:autophagosome"/>
    <property type="evidence" value="ECO:0007669"/>
    <property type="project" value="TreeGrafter"/>
</dbReference>
<dbReference type="InterPro" id="IPR007241">
    <property type="entry name" value="Autophagy-rel_prot_9"/>
</dbReference>
<protein>
    <recommendedName>
        <fullName evidence="3 10">Autophagy-related protein 9</fullName>
    </recommendedName>
</protein>
<dbReference type="GO" id="GO:0034497">
    <property type="term" value="P:protein localization to phagophore assembly site"/>
    <property type="evidence" value="ECO:0007669"/>
    <property type="project" value="TreeGrafter"/>
</dbReference>
<organism evidence="12 13">
    <name type="scientific">Pristionchus fissidentatus</name>
    <dbReference type="NCBI Taxonomy" id="1538716"/>
    <lineage>
        <taxon>Eukaryota</taxon>
        <taxon>Metazoa</taxon>
        <taxon>Ecdysozoa</taxon>
        <taxon>Nematoda</taxon>
        <taxon>Chromadorea</taxon>
        <taxon>Rhabditida</taxon>
        <taxon>Rhabditina</taxon>
        <taxon>Diplogasteromorpha</taxon>
        <taxon>Diplogasteroidea</taxon>
        <taxon>Neodiplogasteridae</taxon>
        <taxon>Pristionchus</taxon>
    </lineage>
</organism>
<dbReference type="GO" id="GO:0000422">
    <property type="term" value="P:autophagy of mitochondrion"/>
    <property type="evidence" value="ECO:0007669"/>
    <property type="project" value="TreeGrafter"/>
</dbReference>
<dbReference type="PANTHER" id="PTHR13038:SF10">
    <property type="entry name" value="AUTOPHAGY-RELATED PROTEIN 9"/>
    <property type="match status" value="1"/>
</dbReference>
<gene>
    <name evidence="12" type="ORF">PFISCL1PPCAC_1997</name>
</gene>
<evidence type="ECO:0000256" key="6">
    <source>
        <dbReference type="ARBA" id="ARBA00022989"/>
    </source>
</evidence>
<comment type="caution">
    <text evidence="12">The sequence shown here is derived from an EMBL/GenBank/DDBJ whole genome shotgun (WGS) entry which is preliminary data.</text>
</comment>
<feature type="transmembrane region" description="Helical" evidence="10">
    <location>
        <begin position="421"/>
        <end position="438"/>
    </location>
</feature>
<comment type="subcellular location">
    <subcellularLocation>
        <location evidence="1 10">Preautophagosomal structure membrane</location>
        <topology evidence="1 10">Multi-pass membrane protein</topology>
    </subcellularLocation>
</comment>
<evidence type="ECO:0000256" key="8">
    <source>
        <dbReference type="ARBA" id="ARBA00023055"/>
    </source>
</evidence>
<feature type="region of interest" description="Disordered" evidence="11">
    <location>
        <begin position="767"/>
        <end position="810"/>
    </location>
</feature>
<evidence type="ECO:0000256" key="7">
    <source>
        <dbReference type="ARBA" id="ARBA00023006"/>
    </source>
</evidence>
<dbReference type="PANTHER" id="PTHR13038">
    <property type="entry name" value="APG9 AUTOPHAGY 9"/>
    <property type="match status" value="1"/>
</dbReference>
<comment type="similarity">
    <text evidence="2 10">Belongs to the ATG9 family.</text>
</comment>
<evidence type="ECO:0000313" key="13">
    <source>
        <dbReference type="Proteomes" id="UP001432322"/>
    </source>
</evidence>
<dbReference type="AlphaFoldDB" id="A0AAV5UTY4"/>
<feature type="region of interest" description="Disordered" evidence="11">
    <location>
        <begin position="583"/>
        <end position="603"/>
    </location>
</feature>
<proteinExistence type="inferred from homology"/>
<dbReference type="GO" id="GO:0006869">
    <property type="term" value="P:lipid transport"/>
    <property type="evidence" value="ECO:0007669"/>
    <property type="project" value="UniProtKB-KW"/>
</dbReference>
<dbReference type="GO" id="GO:0061709">
    <property type="term" value="P:reticulophagy"/>
    <property type="evidence" value="ECO:0007669"/>
    <property type="project" value="TreeGrafter"/>
</dbReference>
<evidence type="ECO:0000256" key="11">
    <source>
        <dbReference type="SAM" id="MobiDB-lite"/>
    </source>
</evidence>
<accession>A0AAV5UTY4</accession>
<dbReference type="GO" id="GO:0034045">
    <property type="term" value="C:phagophore assembly site membrane"/>
    <property type="evidence" value="ECO:0007669"/>
    <property type="project" value="UniProtKB-SubCell"/>
</dbReference>
<evidence type="ECO:0000256" key="5">
    <source>
        <dbReference type="ARBA" id="ARBA00022692"/>
    </source>
</evidence>
<evidence type="ECO:0000256" key="10">
    <source>
        <dbReference type="RuleBase" id="RU364027"/>
    </source>
</evidence>
<feature type="transmembrane region" description="Helical" evidence="10">
    <location>
        <begin position="330"/>
        <end position="355"/>
    </location>
</feature>
<evidence type="ECO:0000256" key="2">
    <source>
        <dbReference type="ARBA" id="ARBA00006185"/>
    </source>
</evidence>
<feature type="transmembrane region" description="Helical" evidence="10">
    <location>
        <begin position="105"/>
        <end position="131"/>
    </location>
</feature>
<evidence type="ECO:0000256" key="1">
    <source>
        <dbReference type="ARBA" id="ARBA00004511"/>
    </source>
</evidence>
<reference evidence="12" key="1">
    <citation type="submission" date="2023-10" db="EMBL/GenBank/DDBJ databases">
        <title>Genome assembly of Pristionchus species.</title>
        <authorList>
            <person name="Yoshida K."/>
            <person name="Sommer R.J."/>
        </authorList>
    </citation>
    <scope>NUCLEOTIDE SEQUENCE</scope>
    <source>
        <strain evidence="12">RS5133</strain>
    </source>
</reference>
<dbReference type="EMBL" id="BTSY01000001">
    <property type="protein sequence ID" value="GMT10700.1"/>
    <property type="molecule type" value="Genomic_DNA"/>
</dbReference>
<keyword evidence="5 10" id="KW-0812">Transmembrane</keyword>
<sequence>MVDRMFSSRSRQQYQVIDDDYDESDMRASGGRGLMSFSRGSNYQTGSESARLIDERSSASVRIDAEEHGGPLLMASSSEDRTNWDHINDLDDFFRRVYDYHRGGGFLCLFWGSILSLIQFLFIVFISTFFLQCIDYDILFNNKAVNGSDPITRKRHFGDSIVDNCSSHLHPLVITCLLVAILYWIFRVIRTVVHLLKLKEIQHFYNRALRIEDADLSNLTWEAVVRTVCSAQGRIQLLVHDSAISSIHLYHRILRFKNYMVAMVNQDLFPPLISIPLVGDTRFMPEQLKKNVEWMFFLGFCSPFKGSFTLQDEFKDPNRLEEMAEKMENVARILGLVNLAFAPLIFIYQCFYYLFTAADMTKRDAGALGNRSYSNYGRYRVRHFNELDHELKGRLNRSHAFATAYVAQFNSQLVSIFARKISFIAAAIFLPLTALSVWDEDVLQIEHVITVLAVCGGVCVVCRLMIPDENLVHQPEVLLNHVTSELHYVPDHWKGQAHDRRVAGEFESLFRLRAINLIEEISSPIITPFVLLFNIRPSCRAMLSFLQENTERVEGLGDVCSFALLDLARHGDPSWQRMEEEARGITTTETLPPKPSGETAHEGKSEMSCIQFAIRHPDWQPPPASAQFIHRFRNRMEREAMAVGQGSRLVRNAFSESVHTLMSMPLAGVGMNPLLGGGMGGYPIGGEERGGIMSGMARGDRSLERSLRHSGHESIVDSVREQPGAEMRVSSLFLRGVKNEKKKKVYSSMGPADASMFALPTMEMTTMGPRGGGGGPSMYSPEEEERGDTMRRVVEEEEDDDDMPPRDFPV</sequence>
<keyword evidence="4 10" id="KW-0813">Transport</keyword>
<feature type="transmembrane region" description="Helical" evidence="10">
    <location>
        <begin position="444"/>
        <end position="466"/>
    </location>
</feature>
<keyword evidence="8 10" id="KW-0445">Lipid transport</keyword>
<comment type="function">
    <text evidence="10">Phospholipid scramblase involved in autophagy. Cycles between the preautophagosomal structure/phagophore assembly site (PAS) and the cytoplasmic vesicle pool and supplies membrane for the growing autophagosome. Lipid scramblase activity plays a key role in preautophagosomal structure/phagophore assembly by distributing the phospholipids that arrive through ATG2 from the cytoplasmic to the luminal leaflet of the bilayer, thereby driving autophagosomal membrane expansion.</text>
</comment>